<dbReference type="InterPro" id="IPR008249">
    <property type="entry name" value="UPF0231"/>
</dbReference>
<evidence type="ECO:0000256" key="1">
    <source>
        <dbReference type="ARBA" id="ARBA00005367"/>
    </source>
</evidence>
<comment type="similarity">
    <text evidence="1">Belongs to the UPF0231 family.</text>
</comment>
<organism evidence="2 3">
    <name type="scientific">Planctobacterium marinum</name>
    <dbReference type="NCBI Taxonomy" id="1631968"/>
    <lineage>
        <taxon>Bacteria</taxon>
        <taxon>Pseudomonadati</taxon>
        <taxon>Pseudomonadota</taxon>
        <taxon>Gammaproteobacteria</taxon>
        <taxon>Alteromonadales</taxon>
        <taxon>Alteromonadaceae</taxon>
        <taxon>Planctobacterium</taxon>
    </lineage>
</organism>
<sequence>MEYQFTMRFSKYPSATFEMGGEAFGYWFSDELRDDQTKITNLINTIQRLHDKQIQEFKLTGKNYDLLLSSEEVEVRSHAYSEDEAPEGAEWCSNVIAGCGLQDFESVLLSWKDFTQSAL</sequence>
<dbReference type="KEGG" id="pmaw:MACH26_03990"/>
<evidence type="ECO:0000313" key="2">
    <source>
        <dbReference type="EMBL" id="BDX04878.1"/>
    </source>
</evidence>
<gene>
    <name evidence="2" type="ORF">MACH26_03990</name>
</gene>
<evidence type="ECO:0000313" key="3">
    <source>
        <dbReference type="Proteomes" id="UP001333710"/>
    </source>
</evidence>
<dbReference type="AlphaFoldDB" id="A0AA48KNZ2"/>
<reference evidence="2" key="1">
    <citation type="submission" date="2023-01" db="EMBL/GenBank/DDBJ databases">
        <title>Complete genome sequence of Planctobacterium marinum strain Dej080120_11.</title>
        <authorList>
            <person name="Ueki S."/>
            <person name="Maruyama F."/>
        </authorList>
    </citation>
    <scope>NUCLEOTIDE SEQUENCE</scope>
    <source>
        <strain evidence="2">Dej080120_11</strain>
    </source>
</reference>
<dbReference type="Pfam" id="PF06062">
    <property type="entry name" value="UPF0231"/>
    <property type="match status" value="1"/>
</dbReference>
<dbReference type="Proteomes" id="UP001333710">
    <property type="component" value="Chromosome"/>
</dbReference>
<dbReference type="EMBL" id="AP027272">
    <property type="protein sequence ID" value="BDX04878.1"/>
    <property type="molecule type" value="Genomic_DNA"/>
</dbReference>
<protein>
    <submittedName>
        <fullName evidence="2">Uncharacterized protein</fullName>
    </submittedName>
</protein>
<proteinExistence type="inferred from homology"/>
<accession>A0AA48KNZ2</accession>
<keyword evidence="3" id="KW-1185">Reference proteome</keyword>
<dbReference type="RefSeq" id="WP_338290744.1">
    <property type="nucleotide sequence ID" value="NZ_AP027272.1"/>
</dbReference>
<name>A0AA48KNZ2_9ALTE</name>